<proteinExistence type="predicted"/>
<gene>
    <name evidence="7" type="ORF">H4R20_004424</name>
</gene>
<dbReference type="GO" id="GO:0015743">
    <property type="term" value="P:malate transport"/>
    <property type="evidence" value="ECO:0007669"/>
    <property type="project" value="InterPro"/>
</dbReference>
<comment type="caution">
    <text evidence="7">The sequence shown here is derived from an EMBL/GenBank/DDBJ whole genome shotgun (WGS) entry which is preliminary data.</text>
</comment>
<organism evidence="7 8">
    <name type="scientific">Coemansia guatemalensis</name>
    <dbReference type="NCBI Taxonomy" id="2761395"/>
    <lineage>
        <taxon>Eukaryota</taxon>
        <taxon>Fungi</taxon>
        <taxon>Fungi incertae sedis</taxon>
        <taxon>Zoopagomycota</taxon>
        <taxon>Kickxellomycotina</taxon>
        <taxon>Kickxellomycetes</taxon>
        <taxon>Kickxellales</taxon>
        <taxon>Kickxellaceae</taxon>
        <taxon>Coemansia</taxon>
    </lineage>
</organism>
<dbReference type="InterPro" id="IPR020966">
    <property type="entry name" value="ALMT"/>
</dbReference>
<dbReference type="AlphaFoldDB" id="A0A9W8HTQ5"/>
<feature type="region of interest" description="Disordered" evidence="5">
    <location>
        <begin position="369"/>
        <end position="397"/>
    </location>
</feature>
<dbReference type="PANTHER" id="PTHR47804:SF3">
    <property type="entry name" value="PROTEIN BRE4"/>
    <property type="match status" value="1"/>
</dbReference>
<name>A0A9W8HTQ5_9FUNG</name>
<evidence type="ECO:0000256" key="6">
    <source>
        <dbReference type="SAM" id="Phobius"/>
    </source>
</evidence>
<reference evidence="7" key="1">
    <citation type="submission" date="2022-07" db="EMBL/GenBank/DDBJ databases">
        <title>Phylogenomic reconstructions and comparative analyses of Kickxellomycotina fungi.</title>
        <authorList>
            <person name="Reynolds N.K."/>
            <person name="Stajich J.E."/>
            <person name="Barry K."/>
            <person name="Grigoriev I.V."/>
            <person name="Crous P."/>
            <person name="Smith M.E."/>
        </authorList>
    </citation>
    <scope>NUCLEOTIDE SEQUENCE</scope>
    <source>
        <strain evidence="7">NRRL 1565</strain>
    </source>
</reference>
<evidence type="ECO:0000313" key="7">
    <source>
        <dbReference type="EMBL" id="KAJ2799484.1"/>
    </source>
</evidence>
<feature type="transmembrane region" description="Helical" evidence="6">
    <location>
        <begin position="468"/>
        <end position="487"/>
    </location>
</feature>
<dbReference type="PANTHER" id="PTHR47804">
    <property type="entry name" value="60S RIBOSOMAL PROTEIN L19"/>
    <property type="match status" value="1"/>
</dbReference>
<protein>
    <submittedName>
        <fullName evidence="7">Uncharacterized protein</fullName>
    </submittedName>
</protein>
<feature type="transmembrane region" description="Helical" evidence="6">
    <location>
        <begin position="546"/>
        <end position="565"/>
    </location>
</feature>
<evidence type="ECO:0000256" key="5">
    <source>
        <dbReference type="SAM" id="MobiDB-lite"/>
    </source>
</evidence>
<dbReference type="Proteomes" id="UP001140094">
    <property type="component" value="Unassembled WGS sequence"/>
</dbReference>
<dbReference type="Pfam" id="PF11744">
    <property type="entry name" value="ALMT"/>
    <property type="match status" value="1"/>
</dbReference>
<sequence length="889" mass="100431">MSADKLGLEGRRGSQEAAKVRKQVRGSAETFGQIVGGSRYETSIERFSQLDYHLIFLDASALAGSFSTMCLPFEIDDAFYYQLEDPQAQLNFGSMTTINRSMVSLSSFMSEQQNQQPVVGFGSIKRRKAVALDTGSLAELAEKHRRKELREEGVADVIAPIKAQIALHRTVLEILLHRTMGLEHSSPSKTLFQLVARSVRNIYKHSSRGHMHYGDIGDDDTEATETPILDTDNDPLPVNEEDRKQLYDRLSHMSLEQIAVTIEQHIELFESTSTECIQKIAPYDLYEDMSSHNRNVVLLSFIGALRENSICLTKTLRTLHRIHVKRPEYSQIWFPRMSWSWLYRGNIGVEDDSEPNPISDNWNLENAYGTGRVGEDELDDNASSELSDEDTEADEEQEAVVEAEGGVMSPLPIHAPNHGSVTPPAGAQRQPRRRHPAEAEALYRMIDNPYARVARKLLDWARRPKTRYAFKFTVTMMIWALWAFLGISGEFFRVNNGSWGMTCIGAVFGVTIGSTFEAGFRRVLGSSVSGAWGIVAWLASDNGRHPYLSCVCCIVYFVVSFYLGFFVPKWASIAPVMVISFSSVLFPAFFETKKARGTALGWKHAVVNAVAVLFTFAVSSLFMPYKARTALRRRLAELLRLNTVVAQSINHMHVARAEFPTVHRNELRRVRDAIHRSRIVIVKCRGLVPSAAREPSVHERFQLPAHNQLIDMLELQLEWLLYSYFTHSQHQSEVLRRMIRLALPTREDIVGSKSVFNFVLAAALGGRTRLPAYLPDLATARRQFVETMRPLLVDQYTKSFDVTYLCRWNIGIWHLIATQTDLCAAVRTIVGADTDRWPEEVCFMLDCLEMDPPPTDTPAANPTAGTLHRPKPLKGQWYSRLPKYALPID</sequence>
<evidence type="ECO:0000313" key="8">
    <source>
        <dbReference type="Proteomes" id="UP001140094"/>
    </source>
</evidence>
<feature type="transmembrane region" description="Helical" evidence="6">
    <location>
        <begin position="572"/>
        <end position="590"/>
    </location>
</feature>
<keyword evidence="2 6" id="KW-0812">Transmembrane</keyword>
<keyword evidence="8" id="KW-1185">Reference proteome</keyword>
<feature type="transmembrane region" description="Helical" evidence="6">
    <location>
        <begin position="602"/>
        <end position="625"/>
    </location>
</feature>
<feature type="transmembrane region" description="Helical" evidence="6">
    <location>
        <begin position="523"/>
        <end position="540"/>
    </location>
</feature>
<evidence type="ECO:0000256" key="4">
    <source>
        <dbReference type="ARBA" id="ARBA00023136"/>
    </source>
</evidence>
<evidence type="ECO:0000256" key="2">
    <source>
        <dbReference type="ARBA" id="ARBA00022692"/>
    </source>
</evidence>
<keyword evidence="4 6" id="KW-0472">Membrane</keyword>
<keyword evidence="3 6" id="KW-1133">Transmembrane helix</keyword>
<evidence type="ECO:0000256" key="3">
    <source>
        <dbReference type="ARBA" id="ARBA00022989"/>
    </source>
</evidence>
<dbReference type="InterPro" id="IPR052430">
    <property type="entry name" value="IVT-Associated"/>
</dbReference>
<dbReference type="EMBL" id="JANBUO010001169">
    <property type="protein sequence ID" value="KAJ2799484.1"/>
    <property type="molecule type" value="Genomic_DNA"/>
</dbReference>
<feature type="transmembrane region" description="Helical" evidence="6">
    <location>
        <begin position="499"/>
        <end position="516"/>
    </location>
</feature>
<dbReference type="OrthoDB" id="68611at2759"/>
<comment type="subcellular location">
    <subcellularLocation>
        <location evidence="1">Membrane</location>
        <topology evidence="1">Multi-pass membrane protein</topology>
    </subcellularLocation>
</comment>
<evidence type="ECO:0000256" key="1">
    <source>
        <dbReference type="ARBA" id="ARBA00004141"/>
    </source>
</evidence>
<accession>A0A9W8HTQ5</accession>
<feature type="compositionally biased region" description="Acidic residues" evidence="5">
    <location>
        <begin position="376"/>
        <end position="397"/>
    </location>
</feature>
<dbReference type="GO" id="GO:0016020">
    <property type="term" value="C:membrane"/>
    <property type="evidence" value="ECO:0007669"/>
    <property type="project" value="UniProtKB-SubCell"/>
</dbReference>